<feature type="region of interest" description="Disordered" evidence="1">
    <location>
        <begin position="417"/>
        <end position="452"/>
    </location>
</feature>
<keyword evidence="3" id="KW-1185">Reference proteome</keyword>
<evidence type="ECO:0000313" key="2">
    <source>
        <dbReference type="EMBL" id="GKT17317.1"/>
    </source>
</evidence>
<protein>
    <submittedName>
        <fullName evidence="2">Uncharacterized protein</fullName>
    </submittedName>
</protein>
<sequence>YRTSVSLHAFTFQLSLSRLFSGLHDRKKKKKESAIVYDPSSTTWSIEELKEHIPIILLFPPGLHPLLASVIEEYFHKQGFYTRRGVNLREKKRAAAFPSSASGYSSPSLSDLVDTFSSSSPCSCPSSALSFSFEDWKGGEWVKKDFLKEVCNAMNGDYAIGYEKDKEKDYSKERVETWIKEMSATRKRCGTESCCPKCGGKVSQSGISSMPSSAPVMSTSSSSSTRDDIEMKRDEDKQRRIRTLFHQTLCSHCFNKEPTQYDIISSCILKVKTCTSTNVTTKKCKQKDKVQIVVVDEGIKERMTVSTGKKSSRKELSCYSMLCDEKKKSKHSKRVGKSELHDIFSPLLLNPTSSSSIQHHIPPAYLSPPLLLTPPAMLSIPPLKPCVVVEIHSNTVIPLISTLSRLCELPWLREARGDEEKEKKREKKERARQERIGEGSRGGREKKPVSLDTNGRGYVPSMLISEVIKSCSDVSVFGKASKRSNLPCPSTKTDYSCRCRAPSTPSGSGGFFPIDSLADNSIGSDPLTPVHSSLLPVFISPMSPPFVSAKSSDAKTKVYIPPSDVIASSLFFNVHCFSGGWEKEIGRDASMVYKQLKKGRKVGWRDVSECVMECLHKCVSKK</sequence>
<feature type="region of interest" description="Disordered" evidence="1">
    <location>
        <begin position="206"/>
        <end position="234"/>
    </location>
</feature>
<feature type="non-terminal residue" evidence="2">
    <location>
        <position position="1"/>
    </location>
</feature>
<dbReference type="EMBL" id="BQXS01011838">
    <property type="protein sequence ID" value="GKT17317.1"/>
    <property type="molecule type" value="Genomic_DNA"/>
</dbReference>
<reference evidence="2" key="1">
    <citation type="submission" date="2022-03" db="EMBL/GenBank/DDBJ databases">
        <title>Draft genome sequence of Aduncisulcus paluster, a free-living microaerophilic Fornicata.</title>
        <authorList>
            <person name="Yuyama I."/>
            <person name="Kume K."/>
            <person name="Tamura T."/>
            <person name="Inagaki Y."/>
            <person name="Hashimoto T."/>
        </authorList>
    </citation>
    <scope>NUCLEOTIDE SEQUENCE</scope>
    <source>
        <strain evidence="2">NY0171</strain>
    </source>
</reference>
<gene>
    <name evidence="2" type="ORF">ADUPG1_011081</name>
</gene>
<name>A0ABQ5JW88_9EUKA</name>
<feature type="compositionally biased region" description="Low complexity" evidence="1">
    <location>
        <begin position="208"/>
        <end position="224"/>
    </location>
</feature>
<organism evidence="2 3">
    <name type="scientific">Aduncisulcus paluster</name>
    <dbReference type="NCBI Taxonomy" id="2918883"/>
    <lineage>
        <taxon>Eukaryota</taxon>
        <taxon>Metamonada</taxon>
        <taxon>Carpediemonas-like organisms</taxon>
        <taxon>Aduncisulcus</taxon>
    </lineage>
</organism>
<dbReference type="Proteomes" id="UP001057375">
    <property type="component" value="Unassembled WGS sequence"/>
</dbReference>
<proteinExistence type="predicted"/>
<comment type="caution">
    <text evidence="2">The sequence shown here is derived from an EMBL/GenBank/DDBJ whole genome shotgun (WGS) entry which is preliminary data.</text>
</comment>
<evidence type="ECO:0000313" key="3">
    <source>
        <dbReference type="Proteomes" id="UP001057375"/>
    </source>
</evidence>
<accession>A0ABQ5JW88</accession>
<feature type="compositionally biased region" description="Basic and acidic residues" evidence="1">
    <location>
        <begin position="225"/>
        <end position="234"/>
    </location>
</feature>
<evidence type="ECO:0000256" key="1">
    <source>
        <dbReference type="SAM" id="MobiDB-lite"/>
    </source>
</evidence>
<feature type="compositionally biased region" description="Basic and acidic residues" evidence="1">
    <location>
        <begin position="417"/>
        <end position="449"/>
    </location>
</feature>